<feature type="transmembrane region" description="Helical" evidence="6">
    <location>
        <begin position="96"/>
        <end position="114"/>
    </location>
</feature>
<evidence type="ECO:0000256" key="2">
    <source>
        <dbReference type="ARBA" id="ARBA00022448"/>
    </source>
</evidence>
<accession>A0ABW2QW49</accession>
<dbReference type="PANTHER" id="PTHR43840:SF15">
    <property type="entry name" value="MITOCHONDRIAL METAL TRANSPORTER 1-RELATED"/>
    <property type="match status" value="1"/>
</dbReference>
<keyword evidence="4 6" id="KW-1133">Transmembrane helix</keyword>
<keyword evidence="5 6" id="KW-0472">Membrane</keyword>
<dbReference type="EMBL" id="JBHTCA010000037">
    <property type="protein sequence ID" value="MFC7411563.1"/>
    <property type="molecule type" value="Genomic_DNA"/>
</dbReference>
<dbReference type="SUPFAM" id="SSF161111">
    <property type="entry name" value="Cation efflux protein transmembrane domain-like"/>
    <property type="match status" value="1"/>
</dbReference>
<reference evidence="9" key="1">
    <citation type="journal article" date="2019" name="Int. J. Syst. Evol. Microbiol.">
        <title>The Global Catalogue of Microorganisms (GCM) 10K type strain sequencing project: providing services to taxonomists for standard genome sequencing and annotation.</title>
        <authorList>
            <consortium name="The Broad Institute Genomics Platform"/>
            <consortium name="The Broad Institute Genome Sequencing Center for Infectious Disease"/>
            <person name="Wu L."/>
            <person name="Ma J."/>
        </authorList>
    </citation>
    <scope>NUCLEOTIDE SEQUENCE [LARGE SCALE GENOMIC DNA]</scope>
    <source>
        <strain evidence="9">CGMCC 1.12371</strain>
    </source>
</reference>
<evidence type="ECO:0000313" key="9">
    <source>
        <dbReference type="Proteomes" id="UP001596501"/>
    </source>
</evidence>
<evidence type="ECO:0000256" key="5">
    <source>
        <dbReference type="ARBA" id="ARBA00023136"/>
    </source>
</evidence>
<sequence>MACTSCHIDATTNTPAHTTPDNHDPRWRRALWVALVVNAAMFVVELWAGLQADSVSLLADAVDFAGDAANYALSLAVLGLALSWRSRAALLKGVCMLGYGVFVLLKAGWVLHIGAVPEPLTMGVIGFIALLANTGVAVLLYRFRSGDANMRSVWLCTRNDALSNVAVMLAAAGVFGTGSAWPDLAVAAVIATLALSAGWQVVRQARAELTGVPLPPRPDDHGHAH</sequence>
<dbReference type="Gene3D" id="1.20.1510.10">
    <property type="entry name" value="Cation efflux protein transmembrane domain"/>
    <property type="match status" value="1"/>
</dbReference>
<comment type="subcellular location">
    <subcellularLocation>
        <location evidence="1">Membrane</location>
        <topology evidence="1">Multi-pass membrane protein</topology>
    </subcellularLocation>
</comment>
<evidence type="ECO:0000256" key="4">
    <source>
        <dbReference type="ARBA" id="ARBA00022989"/>
    </source>
</evidence>
<dbReference type="InterPro" id="IPR050291">
    <property type="entry name" value="CDF_Transporter"/>
</dbReference>
<keyword evidence="2" id="KW-0813">Transport</keyword>
<gene>
    <name evidence="8" type="ORF">ACFQPB_22140</name>
</gene>
<evidence type="ECO:0000256" key="3">
    <source>
        <dbReference type="ARBA" id="ARBA00022692"/>
    </source>
</evidence>
<dbReference type="InterPro" id="IPR058533">
    <property type="entry name" value="Cation_efflux_TM"/>
</dbReference>
<dbReference type="PANTHER" id="PTHR43840">
    <property type="entry name" value="MITOCHONDRIAL METAL TRANSPORTER 1-RELATED"/>
    <property type="match status" value="1"/>
</dbReference>
<feature type="transmembrane region" description="Helical" evidence="6">
    <location>
        <begin position="184"/>
        <end position="202"/>
    </location>
</feature>
<feature type="transmembrane region" description="Helical" evidence="6">
    <location>
        <begin position="30"/>
        <end position="48"/>
    </location>
</feature>
<organism evidence="8 9">
    <name type="scientific">Hydrogenophaga atypica</name>
    <dbReference type="NCBI Taxonomy" id="249409"/>
    <lineage>
        <taxon>Bacteria</taxon>
        <taxon>Pseudomonadati</taxon>
        <taxon>Pseudomonadota</taxon>
        <taxon>Betaproteobacteria</taxon>
        <taxon>Burkholderiales</taxon>
        <taxon>Comamonadaceae</taxon>
        <taxon>Hydrogenophaga</taxon>
    </lineage>
</organism>
<dbReference type="Proteomes" id="UP001596501">
    <property type="component" value="Unassembled WGS sequence"/>
</dbReference>
<name>A0ABW2QW49_9BURK</name>
<feature type="transmembrane region" description="Helical" evidence="6">
    <location>
        <begin position="120"/>
        <end position="141"/>
    </location>
</feature>
<dbReference type="RefSeq" id="WP_382228144.1">
    <property type="nucleotide sequence ID" value="NZ_JBHTCA010000037.1"/>
</dbReference>
<proteinExistence type="predicted"/>
<evidence type="ECO:0000259" key="7">
    <source>
        <dbReference type="Pfam" id="PF01545"/>
    </source>
</evidence>
<dbReference type="InterPro" id="IPR027469">
    <property type="entry name" value="Cation_efflux_TMD_sf"/>
</dbReference>
<evidence type="ECO:0000256" key="1">
    <source>
        <dbReference type="ARBA" id="ARBA00004141"/>
    </source>
</evidence>
<evidence type="ECO:0000256" key="6">
    <source>
        <dbReference type="SAM" id="Phobius"/>
    </source>
</evidence>
<feature type="transmembrane region" description="Helical" evidence="6">
    <location>
        <begin position="68"/>
        <end position="84"/>
    </location>
</feature>
<dbReference type="Pfam" id="PF01545">
    <property type="entry name" value="Cation_efflux"/>
    <property type="match status" value="1"/>
</dbReference>
<comment type="caution">
    <text evidence="8">The sequence shown here is derived from an EMBL/GenBank/DDBJ whole genome shotgun (WGS) entry which is preliminary data.</text>
</comment>
<feature type="domain" description="Cation efflux protein transmembrane" evidence="7">
    <location>
        <begin position="31"/>
        <end position="209"/>
    </location>
</feature>
<keyword evidence="9" id="KW-1185">Reference proteome</keyword>
<keyword evidence="3 6" id="KW-0812">Transmembrane</keyword>
<evidence type="ECO:0000313" key="8">
    <source>
        <dbReference type="EMBL" id="MFC7411563.1"/>
    </source>
</evidence>
<feature type="transmembrane region" description="Helical" evidence="6">
    <location>
        <begin position="161"/>
        <end position="178"/>
    </location>
</feature>
<protein>
    <submittedName>
        <fullName evidence="8">Cation transporter</fullName>
    </submittedName>
</protein>